<evidence type="ECO:0000313" key="5">
    <source>
        <dbReference type="Proteomes" id="UP000218257"/>
    </source>
</evidence>
<dbReference type="Proteomes" id="UP000053577">
    <property type="component" value="Unassembled WGS sequence"/>
</dbReference>
<dbReference type="RefSeq" id="WP_010935832.1">
    <property type="nucleotide sequence ID" value="NZ_AP017649.1"/>
</dbReference>
<dbReference type="InterPro" id="IPR039519">
    <property type="entry name" value="YokE-like_PH"/>
</dbReference>
<dbReference type="Proteomes" id="UP000218257">
    <property type="component" value="Chromosome"/>
</dbReference>
<evidence type="ECO:0000259" key="1">
    <source>
        <dbReference type="Pfam" id="PF14470"/>
    </source>
</evidence>
<proteinExistence type="predicted"/>
<organism evidence="3 4">
    <name type="scientific">Dehalococcoides mccartyi</name>
    <dbReference type="NCBI Taxonomy" id="61435"/>
    <lineage>
        <taxon>Bacteria</taxon>
        <taxon>Bacillati</taxon>
        <taxon>Chloroflexota</taxon>
        <taxon>Dehalococcoidia</taxon>
        <taxon>Dehalococcoidales</taxon>
        <taxon>Dehalococcoidaceae</taxon>
        <taxon>Dehalococcoides</taxon>
    </lineage>
</organism>
<protein>
    <recommendedName>
        <fullName evidence="1">YokE-like PH domain-containing protein</fullName>
    </recommendedName>
</protein>
<dbReference type="GeneID" id="3229104"/>
<dbReference type="eggNOG" id="ENOG503304E">
    <property type="taxonomic scope" value="Bacteria"/>
</dbReference>
<reference evidence="3 4" key="1">
    <citation type="journal article" date="2015" name="Sci. Rep.">
        <title>A comparative genomics and reductive dehalogenase gene transcription study of two chloroethene-respiring bacteria, Dehalococcoides mccartyi strains MB and 11a.</title>
        <authorList>
            <person name="Low A."/>
            <person name="Shen Z."/>
            <person name="Cheng D."/>
            <person name="Rogers M.J."/>
            <person name="Lee P.K."/>
            <person name="He J."/>
        </authorList>
    </citation>
    <scope>NUCLEOTIDE SEQUENCE [LARGE SCALE GENOMIC DNA]</scope>
    <source>
        <strain evidence="3 4">MB</strain>
    </source>
</reference>
<evidence type="ECO:0000313" key="3">
    <source>
        <dbReference type="EMBL" id="KSV16290.1"/>
    </source>
</evidence>
<gene>
    <name evidence="3" type="ORF">DA01_06350</name>
    <name evidence="2" type="ORF">DEHALATV1_0021</name>
</gene>
<dbReference type="Gene3D" id="2.30.29.50">
    <property type="entry name" value="Bacterial Pleckstrin homology domain"/>
    <property type="match status" value="1"/>
</dbReference>
<sequence length="128" mass="14355">MAKHAPDMVVDKKDQLEQIEGICLPEELIHAVFDLKGQGTGFIGLTNKRIIFYDREFAKKAKAIVSLPYSRVVTVGSEDKGGFIFRKGFMVSDKLYVGVSGQEVKEFEFRGGDKAHQAHDIIMTYVLD</sequence>
<dbReference type="Pfam" id="PF14470">
    <property type="entry name" value="bPH_3"/>
    <property type="match status" value="1"/>
</dbReference>
<dbReference type="EMBL" id="AP017649">
    <property type="protein sequence ID" value="BAZ96649.1"/>
    <property type="molecule type" value="Genomic_DNA"/>
</dbReference>
<feature type="domain" description="YokE-like PH" evidence="1">
    <location>
        <begin position="26"/>
        <end position="78"/>
    </location>
</feature>
<accession>A0A0V8LXR3</accession>
<dbReference type="SUPFAM" id="SSF50729">
    <property type="entry name" value="PH domain-like"/>
    <property type="match status" value="1"/>
</dbReference>
<dbReference type="OrthoDB" id="165521at2"/>
<reference evidence="2 5" key="2">
    <citation type="journal article" date="2017" name="Sci. Rep.">
        <title>Isolation and genomic characterization of a Dehalococcoides strain suggests genomic rearrangement during culture.</title>
        <authorList>
            <person name="Yohda M."/>
            <person name="Ikegami K."/>
            <person name="Aita Y."/>
            <person name="Kitajima M."/>
            <person name="Takechi A."/>
            <person name="Iwamoto M."/>
            <person name="Fukuda T."/>
            <person name="Tamura N."/>
            <person name="Shibasaki J."/>
            <person name="Koike S."/>
            <person name="Komatsu D."/>
            <person name="Miyagi S."/>
            <person name="Nishimura M."/>
            <person name="Uchino Y."/>
            <person name="Shiroma A."/>
            <person name="Shimoji M."/>
            <person name="Tamotsu H."/>
            <person name="Ashimine N."/>
            <person name="Shinzato M."/>
            <person name="Ohki S."/>
            <person name="Nakano K."/>
            <person name="Teruya K."/>
            <person name="Satou K."/>
            <person name="Hirano T."/>
            <person name="Yagi O."/>
        </authorList>
    </citation>
    <scope>NUCLEOTIDE SEQUENCE [LARGE SCALE GENOMIC DNA]</scope>
    <source>
        <strain evidence="2 5">UCH-ATV1</strain>
    </source>
</reference>
<dbReference type="InterPro" id="IPR037063">
    <property type="entry name" value="PHb_sf"/>
</dbReference>
<name>A0A0V8LXR3_9CHLR</name>
<evidence type="ECO:0000313" key="4">
    <source>
        <dbReference type="Proteomes" id="UP000053577"/>
    </source>
</evidence>
<dbReference type="AlphaFoldDB" id="A0A0V8LXR3"/>
<dbReference type="PATRIC" id="fig|61435.5.peg.1252"/>
<evidence type="ECO:0000313" key="2">
    <source>
        <dbReference type="EMBL" id="BAZ96649.1"/>
    </source>
</evidence>
<dbReference type="EMBL" id="JGYD01000027">
    <property type="protein sequence ID" value="KSV16290.1"/>
    <property type="molecule type" value="Genomic_DNA"/>
</dbReference>